<name>A0AAX4H5D1_9ASCO</name>
<evidence type="ECO:0000256" key="4">
    <source>
        <dbReference type="ARBA" id="ARBA00022692"/>
    </source>
</evidence>
<dbReference type="GeneID" id="88171763"/>
<evidence type="ECO:0000259" key="6">
    <source>
        <dbReference type="Pfam" id="PF01103"/>
    </source>
</evidence>
<keyword evidence="3" id="KW-1134">Transmembrane beta strand</keyword>
<evidence type="ECO:0000256" key="2">
    <source>
        <dbReference type="ARBA" id="ARBA00010913"/>
    </source>
</evidence>
<dbReference type="InterPro" id="IPR039910">
    <property type="entry name" value="D15-like"/>
</dbReference>
<keyword evidence="8" id="KW-1185">Reference proteome</keyword>
<dbReference type="EMBL" id="CP138894">
    <property type="protein sequence ID" value="WPK23454.1"/>
    <property type="molecule type" value="Genomic_DNA"/>
</dbReference>
<feature type="domain" description="Bacterial surface antigen (D15)" evidence="6">
    <location>
        <begin position="171"/>
        <end position="480"/>
    </location>
</feature>
<evidence type="ECO:0000313" key="7">
    <source>
        <dbReference type="EMBL" id="WPK23454.1"/>
    </source>
</evidence>
<reference evidence="7 8" key="1">
    <citation type="submission" date="2023-10" db="EMBL/GenBank/DDBJ databases">
        <title>Draft Genome Sequence of Candida saopaulonensis from a very Premature Infant with Sepsis.</title>
        <authorList>
            <person name="Ning Y."/>
            <person name="Dai R."/>
            <person name="Xiao M."/>
            <person name="Xu Y."/>
            <person name="Yan Q."/>
            <person name="Zhang L."/>
        </authorList>
    </citation>
    <scope>NUCLEOTIDE SEQUENCE [LARGE SCALE GENOMIC DNA]</scope>
    <source>
        <strain evidence="7 8">19XY460</strain>
    </source>
</reference>
<proteinExistence type="inferred from homology"/>
<dbReference type="PANTHER" id="PTHR12815:SF18">
    <property type="entry name" value="SORTING AND ASSEMBLY MACHINERY COMPONENT 50 HOMOLOG"/>
    <property type="match status" value="1"/>
</dbReference>
<dbReference type="AlphaFoldDB" id="A0AAX4H5D1"/>
<dbReference type="Gene3D" id="2.40.160.50">
    <property type="entry name" value="membrane protein fhac: a member of the omp85/tpsb transporter family"/>
    <property type="match status" value="1"/>
</dbReference>
<dbReference type="GO" id="GO:0045040">
    <property type="term" value="P:protein insertion into mitochondrial outer membrane"/>
    <property type="evidence" value="ECO:0007669"/>
    <property type="project" value="TreeGrafter"/>
</dbReference>
<dbReference type="PANTHER" id="PTHR12815">
    <property type="entry name" value="SORTING AND ASSEMBLY MACHINERY SAMM50 PROTEIN FAMILY MEMBER"/>
    <property type="match status" value="1"/>
</dbReference>
<dbReference type="GO" id="GO:0005741">
    <property type="term" value="C:mitochondrial outer membrane"/>
    <property type="evidence" value="ECO:0007669"/>
    <property type="project" value="UniProtKB-SubCell"/>
</dbReference>
<dbReference type="Pfam" id="PF01103">
    <property type="entry name" value="Omp85"/>
    <property type="match status" value="1"/>
</dbReference>
<accession>A0AAX4H5D1</accession>
<sequence>MDLQDELAEKLTQNGGDGADLSVDEKELARLLLLRQNLMAEQSRAFMELLFSENSTLPIRVKNVQVTNGGLFRDTFLERQFQPLLLRDLLTLADFFKAIDASYERLQKHQVLQNCLVLLHPLPRKPWQTRSSTVEVVPVFNLLPQKRFYAKTGTNVGNGEGDGYIQFQLRNVFGGAENLVFDAVTGTKTPASYLCDYSQPLLLDARFLWNTLLFVNTRKLEAIQSSVDTKGITSKILTRLDRRTNFSVAFENCWRSLTNHGLRSLEVMSQLANTYKSSLLLNAEYDTRDNRVLPTVGSFARLGLEHSGLFKFNNIAYSKLVWESQLAHKLNENHSVMFSTRAGALFNTRGHGSNILDRFNVGGPNDVRSFFLHGIGPKDNNSSLGGDYFVSGGLSLISKIPRVASDSNFKLHQFVNIGKLFRNKQELSESFAKNYSIGIGSGILYNHPMARFELNFVLPISANSTDALHKGLQYGVGVSFL</sequence>
<dbReference type="InterPro" id="IPR000184">
    <property type="entry name" value="Bac_surfAg_D15"/>
</dbReference>
<evidence type="ECO:0000256" key="5">
    <source>
        <dbReference type="ARBA" id="ARBA00023136"/>
    </source>
</evidence>
<dbReference type="KEGG" id="asau:88171763"/>
<organism evidence="7 8">
    <name type="scientific">Australozyma saopauloensis</name>
    <dbReference type="NCBI Taxonomy" id="291208"/>
    <lineage>
        <taxon>Eukaryota</taxon>
        <taxon>Fungi</taxon>
        <taxon>Dikarya</taxon>
        <taxon>Ascomycota</taxon>
        <taxon>Saccharomycotina</taxon>
        <taxon>Pichiomycetes</taxon>
        <taxon>Metschnikowiaceae</taxon>
        <taxon>Australozyma</taxon>
    </lineage>
</organism>
<keyword evidence="5" id="KW-0472">Membrane</keyword>
<gene>
    <name evidence="7" type="ORF">PUMCH_000695</name>
</gene>
<dbReference type="Proteomes" id="UP001338582">
    <property type="component" value="Chromosome 1"/>
</dbReference>
<keyword evidence="4" id="KW-0812">Transmembrane</keyword>
<comment type="subcellular location">
    <subcellularLocation>
        <location evidence="1">Mitochondrion outer membrane</location>
        <topology evidence="1">Multi-pass membrane protein</topology>
    </subcellularLocation>
</comment>
<evidence type="ECO:0000256" key="1">
    <source>
        <dbReference type="ARBA" id="ARBA00004374"/>
    </source>
</evidence>
<dbReference type="RefSeq" id="XP_062875840.1">
    <property type="nucleotide sequence ID" value="XM_063019770.1"/>
</dbReference>
<evidence type="ECO:0000256" key="3">
    <source>
        <dbReference type="ARBA" id="ARBA00022452"/>
    </source>
</evidence>
<evidence type="ECO:0000313" key="8">
    <source>
        <dbReference type="Proteomes" id="UP001338582"/>
    </source>
</evidence>
<comment type="similarity">
    <text evidence="2">Belongs to the SAM50/omp85 family.</text>
</comment>
<protein>
    <recommendedName>
        <fullName evidence="6">Bacterial surface antigen (D15) domain-containing protein</fullName>
    </recommendedName>
</protein>